<keyword evidence="1" id="KW-0378">Hydrolase</keyword>
<dbReference type="RefSeq" id="WP_159966748.1">
    <property type="nucleotide sequence ID" value="NZ_APKE01000062.1"/>
</dbReference>
<organism evidence="1 2">
    <name type="scientific">Profundibacterium mesophilum KAUST100406-0324</name>
    <dbReference type="NCBI Taxonomy" id="1037889"/>
    <lineage>
        <taxon>Bacteria</taxon>
        <taxon>Pseudomonadati</taxon>
        <taxon>Pseudomonadota</taxon>
        <taxon>Alphaproteobacteria</taxon>
        <taxon>Rhodobacterales</taxon>
        <taxon>Roseobacteraceae</taxon>
        <taxon>Profundibacterium</taxon>
    </lineage>
</organism>
<comment type="caution">
    <text evidence="1">The sequence shown here is derived from an EMBL/GenBank/DDBJ whole genome shotgun (WGS) entry which is preliminary data.</text>
</comment>
<name>A0A921TAY3_9RHOB</name>
<dbReference type="Proteomes" id="UP000698242">
    <property type="component" value="Unassembled WGS sequence"/>
</dbReference>
<accession>A0A921TAY3</accession>
<dbReference type="EMBL" id="APKE01000062">
    <property type="protein sequence ID" value="KAF0674415.1"/>
    <property type="molecule type" value="Genomic_DNA"/>
</dbReference>
<dbReference type="AlphaFoldDB" id="A0A921TAY3"/>
<evidence type="ECO:0000313" key="2">
    <source>
        <dbReference type="Proteomes" id="UP000698242"/>
    </source>
</evidence>
<proteinExistence type="predicted"/>
<gene>
    <name evidence="1" type="ORF">PMES_03283</name>
</gene>
<protein>
    <submittedName>
        <fullName evidence="1">Glycosyl hydrolase family protein</fullName>
    </submittedName>
</protein>
<sequence length="199" mass="22765">MRLTPNDQAIFNDFAPSYVRIHRFIKSDPHSNYLAQVTDEAGQEGFSLPQHLDIIEAGGSKPWLQFDWVWDEDEFLGLAEYIAAPYDPAIDTQASKPWAYKRHAAGRTAAPIDSFGTILMEFGNENWNTAPSFWTMPDLGNGIAGSILMAHWQNYLWGVMKSSPYWPQLAGRFELVPSGWKQIFFWRRTMCARRSRGNT</sequence>
<keyword evidence="2" id="KW-1185">Reference proteome</keyword>
<dbReference type="OrthoDB" id="7783360at2"/>
<reference evidence="1" key="1">
    <citation type="submission" date="2013-03" db="EMBL/GenBank/DDBJ databases">
        <title>Genome Sequence of the Profundibacterium mesophilum strain KAUST100406-0324T from Red Sea, a novel genus in the family Rhodobacteraceae.</title>
        <authorList>
            <person name="Essack M."/>
            <person name="Alam I."/>
            <person name="Lafi F."/>
            <person name="Alawi W."/>
            <person name="Kamanu F."/>
            <person name="Al-Suwailem A."/>
            <person name="Lee O.O."/>
            <person name="Xu Y."/>
            <person name="Bajic V."/>
            <person name="Qian P.-Y."/>
            <person name="Archer J."/>
        </authorList>
    </citation>
    <scope>NUCLEOTIDE SEQUENCE</scope>
    <source>
        <strain evidence="1">KAUST100406-0324</strain>
    </source>
</reference>
<dbReference type="GO" id="GO:0016787">
    <property type="term" value="F:hydrolase activity"/>
    <property type="evidence" value="ECO:0007669"/>
    <property type="project" value="UniProtKB-KW"/>
</dbReference>
<evidence type="ECO:0000313" key="1">
    <source>
        <dbReference type="EMBL" id="KAF0674415.1"/>
    </source>
</evidence>